<dbReference type="RefSeq" id="WP_169156064.1">
    <property type="nucleotide sequence ID" value="NZ_CAWPJE010000107.1"/>
</dbReference>
<comment type="caution">
    <text evidence="2">The sequence shown here is derived from an EMBL/GenBank/DDBJ whole genome shotgun (WGS) entry which is preliminary data.</text>
</comment>
<accession>A0ABX1P8R7</accession>
<dbReference type="SMART" id="SM00507">
    <property type="entry name" value="HNHc"/>
    <property type="match status" value="1"/>
</dbReference>
<keyword evidence="3" id="KW-1185">Reference proteome</keyword>
<dbReference type="CDD" id="cd00085">
    <property type="entry name" value="HNHc"/>
    <property type="match status" value="1"/>
</dbReference>
<dbReference type="EMBL" id="QMEB01000116">
    <property type="protein sequence ID" value="NMG20805.1"/>
    <property type="molecule type" value="Genomic_DNA"/>
</dbReference>
<name>A0ABX1P8R7_9CYAN</name>
<dbReference type="PANTHER" id="PTHR33877:SF1">
    <property type="entry name" value="TYPE IV METHYL-DIRECTED RESTRICTION ENZYME ECOKMCRA"/>
    <property type="match status" value="1"/>
</dbReference>
<proteinExistence type="predicted"/>
<keyword evidence="2" id="KW-0255">Endonuclease</keyword>
<organism evidence="2 3">
    <name type="scientific">Brasilonema bromeliae SPC951</name>
    <dbReference type="NCBI Taxonomy" id="385972"/>
    <lineage>
        <taxon>Bacteria</taxon>
        <taxon>Bacillati</taxon>
        <taxon>Cyanobacteriota</taxon>
        <taxon>Cyanophyceae</taxon>
        <taxon>Nostocales</taxon>
        <taxon>Scytonemataceae</taxon>
        <taxon>Brasilonema</taxon>
        <taxon>Bromeliae group (in: Brasilonema)</taxon>
    </lineage>
</organism>
<dbReference type="PANTHER" id="PTHR33877">
    <property type="entry name" value="SLL1193 PROTEIN"/>
    <property type="match status" value="1"/>
</dbReference>
<keyword evidence="2" id="KW-0540">Nuclease</keyword>
<feature type="domain" description="HNH nuclease" evidence="1">
    <location>
        <begin position="6"/>
        <end position="61"/>
    </location>
</feature>
<dbReference type="GO" id="GO:0004519">
    <property type="term" value="F:endonuclease activity"/>
    <property type="evidence" value="ECO:0007669"/>
    <property type="project" value="UniProtKB-KW"/>
</dbReference>
<evidence type="ECO:0000313" key="2">
    <source>
        <dbReference type="EMBL" id="NMG20805.1"/>
    </source>
</evidence>
<reference evidence="2 3" key="1">
    <citation type="submission" date="2018-06" db="EMBL/GenBank/DDBJ databases">
        <title>Comparative genomics of Brasilonema spp. strains.</title>
        <authorList>
            <person name="Alvarenga D.O."/>
            <person name="Fiore M.F."/>
            <person name="Varani A.M."/>
        </authorList>
    </citation>
    <scope>NUCLEOTIDE SEQUENCE [LARGE SCALE GENOMIC DNA]</scope>
    <source>
        <strain evidence="2 3">SPC951</strain>
    </source>
</reference>
<dbReference type="Gene3D" id="1.10.30.50">
    <property type="match status" value="1"/>
</dbReference>
<protein>
    <submittedName>
        <fullName evidence="2">HNH endonuclease</fullName>
    </submittedName>
</protein>
<dbReference type="Proteomes" id="UP000718564">
    <property type="component" value="Unassembled WGS sequence"/>
</dbReference>
<dbReference type="InterPro" id="IPR052892">
    <property type="entry name" value="NA-targeting_endonuclease"/>
</dbReference>
<dbReference type="Pfam" id="PF01844">
    <property type="entry name" value="HNH"/>
    <property type="match status" value="1"/>
</dbReference>
<dbReference type="InterPro" id="IPR002711">
    <property type="entry name" value="HNH"/>
</dbReference>
<keyword evidence="2" id="KW-0378">Hydrolase</keyword>
<sequence length="154" mass="17951">MTIPNSIQEFIRQRADFRCEYCHYPEFLSTSPLTIDHIMPKSLGGSDDTDNLALACRRCNERHYNFIIGIDPQTQQEVSLFNPRQQNWSEHFIWTADGTKMIGITPTGRATCNRLDLNDERRADRFIQKSRRLWAQGGFHPPRQDPQQVSDINQ</sequence>
<evidence type="ECO:0000259" key="1">
    <source>
        <dbReference type="SMART" id="SM00507"/>
    </source>
</evidence>
<evidence type="ECO:0000313" key="3">
    <source>
        <dbReference type="Proteomes" id="UP000718564"/>
    </source>
</evidence>
<dbReference type="InterPro" id="IPR003615">
    <property type="entry name" value="HNH_nuc"/>
</dbReference>
<gene>
    <name evidence="2" type="ORF">DP116_15585</name>
</gene>